<sequence length="53" mass="5252">MTGATRTPVGKTPSAFTTAATVVCKLAQEAVAEEAATVAASGGRRADKVSDEA</sequence>
<name>A0A6A3P3C3_9STRA</name>
<evidence type="ECO:0000313" key="6">
    <source>
        <dbReference type="Proteomes" id="UP000435112"/>
    </source>
</evidence>
<dbReference type="EMBL" id="QXFT01000097">
    <property type="protein sequence ID" value="KAE9355259.1"/>
    <property type="molecule type" value="Genomic_DNA"/>
</dbReference>
<dbReference type="EMBL" id="QXFU01000013">
    <property type="protein sequence ID" value="KAE9048240.1"/>
    <property type="molecule type" value="Genomic_DNA"/>
</dbReference>
<comment type="caution">
    <text evidence="2">The sequence shown here is derived from an EMBL/GenBank/DDBJ whole genome shotgun (WGS) entry which is preliminary data.</text>
</comment>
<evidence type="ECO:0000313" key="4">
    <source>
        <dbReference type="Proteomes" id="UP000429607"/>
    </source>
</evidence>
<evidence type="ECO:0000313" key="2">
    <source>
        <dbReference type="EMBL" id="KAE9052483.1"/>
    </source>
</evidence>
<dbReference type="Proteomes" id="UP000435112">
    <property type="component" value="Unassembled WGS sequence"/>
</dbReference>
<evidence type="ECO:0000313" key="5">
    <source>
        <dbReference type="Proteomes" id="UP000434957"/>
    </source>
</evidence>
<evidence type="ECO:0000313" key="1">
    <source>
        <dbReference type="EMBL" id="KAE9048240.1"/>
    </source>
</evidence>
<evidence type="ECO:0000313" key="3">
    <source>
        <dbReference type="EMBL" id="KAE9355259.1"/>
    </source>
</evidence>
<dbReference type="Proteomes" id="UP000429607">
    <property type="component" value="Unassembled WGS sequence"/>
</dbReference>
<reference evidence="4 6" key="1">
    <citation type="submission" date="2018-09" db="EMBL/GenBank/DDBJ databases">
        <title>Genomic investigation of the strawberry pathogen Phytophthora fragariae indicates pathogenicity is determined by transcriptional variation in three key races.</title>
        <authorList>
            <person name="Adams T.M."/>
            <person name="Armitage A.D."/>
            <person name="Sobczyk M.K."/>
            <person name="Bates H.J."/>
            <person name="Dunwell J.M."/>
            <person name="Nellist C.F."/>
            <person name="Harrison R.J."/>
        </authorList>
    </citation>
    <scope>NUCLEOTIDE SEQUENCE [LARGE SCALE GENOMIC DNA]</scope>
    <source>
        <strain evidence="2 4">SCRP249</strain>
        <strain evidence="1 6">SCRP324</strain>
        <strain evidence="3 5">SCRP333</strain>
    </source>
</reference>
<dbReference type="EMBL" id="QXFV01000011">
    <property type="protein sequence ID" value="KAE9052483.1"/>
    <property type="molecule type" value="Genomic_DNA"/>
</dbReference>
<proteinExistence type="predicted"/>
<keyword evidence="5" id="KW-1185">Reference proteome</keyword>
<dbReference type="Proteomes" id="UP000434957">
    <property type="component" value="Unassembled WGS sequence"/>
</dbReference>
<organism evidence="2 4">
    <name type="scientific">Phytophthora rubi</name>
    <dbReference type="NCBI Taxonomy" id="129364"/>
    <lineage>
        <taxon>Eukaryota</taxon>
        <taxon>Sar</taxon>
        <taxon>Stramenopiles</taxon>
        <taxon>Oomycota</taxon>
        <taxon>Peronosporomycetes</taxon>
        <taxon>Peronosporales</taxon>
        <taxon>Peronosporaceae</taxon>
        <taxon>Phytophthora</taxon>
    </lineage>
</organism>
<dbReference type="AlphaFoldDB" id="A0A6A3P3C3"/>
<protein>
    <submittedName>
        <fullName evidence="2">Uncharacterized protein</fullName>
    </submittedName>
</protein>
<gene>
    <name evidence="2" type="ORF">PR001_g463</name>
    <name evidence="1" type="ORF">PR002_g552</name>
    <name evidence="3" type="ORF">PR003_g2931</name>
</gene>
<accession>A0A6A3P3C3</accession>